<keyword evidence="5" id="KW-0106">Calcium</keyword>
<protein>
    <recommendedName>
        <fullName evidence="2">glycerol-3-phosphate dehydrogenase</fullName>
        <ecNumber evidence="2">1.1.5.3</ecNumber>
    </recommendedName>
</protein>
<dbReference type="PANTHER" id="PTHR11985:SF15">
    <property type="entry name" value="GLYCEROL-3-PHOSPHATE DEHYDROGENASE, MITOCHONDRIAL"/>
    <property type="match status" value="1"/>
</dbReference>
<dbReference type="InterPro" id="IPR011992">
    <property type="entry name" value="EF-hand-dom_pair"/>
</dbReference>
<evidence type="ECO:0000256" key="4">
    <source>
        <dbReference type="ARBA" id="ARBA00022827"/>
    </source>
</evidence>
<keyword evidence="3" id="KW-0285">Flavoprotein</keyword>
<evidence type="ECO:0000256" key="6">
    <source>
        <dbReference type="ARBA" id="ARBA00023002"/>
    </source>
</evidence>
<dbReference type="CDD" id="cd00051">
    <property type="entry name" value="EFh"/>
    <property type="match status" value="1"/>
</dbReference>
<dbReference type="GO" id="GO:0005739">
    <property type="term" value="C:mitochondrion"/>
    <property type="evidence" value="ECO:0007669"/>
    <property type="project" value="TreeGrafter"/>
</dbReference>
<dbReference type="InterPro" id="IPR002048">
    <property type="entry name" value="EF_hand_dom"/>
</dbReference>
<feature type="domain" description="EF-hand" evidence="7">
    <location>
        <begin position="109"/>
        <end position="144"/>
    </location>
</feature>
<dbReference type="PROSITE" id="PS00018">
    <property type="entry name" value="EF_HAND_1"/>
    <property type="match status" value="1"/>
</dbReference>
<proteinExistence type="predicted"/>
<evidence type="ECO:0000256" key="2">
    <source>
        <dbReference type="ARBA" id="ARBA00013029"/>
    </source>
</evidence>
<evidence type="ECO:0000256" key="3">
    <source>
        <dbReference type="ARBA" id="ARBA00022630"/>
    </source>
</evidence>
<dbReference type="Pfam" id="PF13499">
    <property type="entry name" value="EF-hand_7"/>
    <property type="match status" value="1"/>
</dbReference>
<dbReference type="GO" id="GO:0004368">
    <property type="term" value="F:glycerol-3-phosphate dehydrogenase (quinone) activity"/>
    <property type="evidence" value="ECO:0007669"/>
    <property type="project" value="UniProtKB-EC"/>
</dbReference>
<dbReference type="SUPFAM" id="SSF47473">
    <property type="entry name" value="EF-hand"/>
    <property type="match status" value="1"/>
</dbReference>
<dbReference type="GO" id="GO:0006072">
    <property type="term" value="P:glycerol-3-phosphate metabolic process"/>
    <property type="evidence" value="ECO:0007669"/>
    <property type="project" value="InterPro"/>
</dbReference>
<dbReference type="InterPro" id="IPR038299">
    <property type="entry name" value="DAO_C_sf"/>
</dbReference>
<comment type="pathway">
    <text evidence="1">Polyol metabolism; glycerol degradation.</text>
</comment>
<dbReference type="Gene3D" id="1.10.238.10">
    <property type="entry name" value="EF-hand"/>
    <property type="match status" value="1"/>
</dbReference>
<reference evidence="9" key="1">
    <citation type="submission" date="2022-11" db="UniProtKB">
        <authorList>
            <consortium name="WormBaseParasite"/>
        </authorList>
    </citation>
    <scope>IDENTIFICATION</scope>
</reference>
<dbReference type="AlphaFoldDB" id="A0A914Q277"/>
<keyword evidence="6" id="KW-0560">Oxidoreductase</keyword>
<dbReference type="PROSITE" id="PS50222">
    <property type="entry name" value="EF_HAND_2"/>
    <property type="match status" value="2"/>
</dbReference>
<dbReference type="GO" id="GO:0005509">
    <property type="term" value="F:calcium ion binding"/>
    <property type="evidence" value="ECO:0007669"/>
    <property type="project" value="InterPro"/>
</dbReference>
<sequence length="214" mass="24881">MTGKRWPIVGHRLHEEFPYLEAEVRYAVREYACTAIDIIARRLRLAFLNTYAAHEVLENVVRIMGEELKWSKAECRRQLEEAQTFINREMGQDARMQSVSDVALNLTKEEMQAAKDRFNQLDQERKGHITVNDIRRHFREHGNKIDERLLHELLNEVDLNKNGELELAEFFQLYSGIKQGQIAQNRLVRYLDEMQVEQPSSVSAVTVNRSGGGV</sequence>
<feature type="domain" description="EF-hand" evidence="7">
    <location>
        <begin position="145"/>
        <end position="180"/>
    </location>
</feature>
<dbReference type="Gene3D" id="1.10.8.870">
    <property type="entry name" value="Alpha-glycerophosphate oxidase, cap domain"/>
    <property type="match status" value="1"/>
</dbReference>
<accession>A0A914Q277</accession>
<evidence type="ECO:0000256" key="5">
    <source>
        <dbReference type="ARBA" id="ARBA00022837"/>
    </source>
</evidence>
<keyword evidence="8" id="KW-1185">Reference proteome</keyword>
<dbReference type="PANTHER" id="PTHR11985">
    <property type="entry name" value="GLYCEROL-3-PHOSPHATE DEHYDROGENASE"/>
    <property type="match status" value="1"/>
</dbReference>
<dbReference type="InterPro" id="IPR018247">
    <property type="entry name" value="EF_Hand_1_Ca_BS"/>
</dbReference>
<evidence type="ECO:0000256" key="1">
    <source>
        <dbReference type="ARBA" id="ARBA00004745"/>
    </source>
</evidence>
<keyword evidence="4" id="KW-0274">FAD</keyword>
<evidence type="ECO:0000313" key="9">
    <source>
        <dbReference type="WBParaSite" id="PDA_v2.g24847.t1"/>
    </source>
</evidence>
<evidence type="ECO:0000313" key="8">
    <source>
        <dbReference type="Proteomes" id="UP000887578"/>
    </source>
</evidence>
<dbReference type="Proteomes" id="UP000887578">
    <property type="component" value="Unplaced"/>
</dbReference>
<dbReference type="InterPro" id="IPR000447">
    <property type="entry name" value="G3P_DH_FAD-dep"/>
</dbReference>
<dbReference type="Pfam" id="PF16901">
    <property type="entry name" value="DAO_C"/>
    <property type="match status" value="1"/>
</dbReference>
<dbReference type="WBParaSite" id="PDA_v2.g24847.t1">
    <property type="protein sequence ID" value="PDA_v2.g24847.t1"/>
    <property type="gene ID" value="PDA_v2.g24847"/>
</dbReference>
<dbReference type="InterPro" id="IPR031656">
    <property type="entry name" value="DAO_C"/>
</dbReference>
<dbReference type="EC" id="1.1.5.3" evidence="2"/>
<name>A0A914Q277_9BILA</name>
<organism evidence="8 9">
    <name type="scientific">Panagrolaimus davidi</name>
    <dbReference type="NCBI Taxonomy" id="227884"/>
    <lineage>
        <taxon>Eukaryota</taxon>
        <taxon>Metazoa</taxon>
        <taxon>Ecdysozoa</taxon>
        <taxon>Nematoda</taxon>
        <taxon>Chromadorea</taxon>
        <taxon>Rhabditida</taxon>
        <taxon>Tylenchina</taxon>
        <taxon>Panagrolaimomorpha</taxon>
        <taxon>Panagrolaimoidea</taxon>
        <taxon>Panagrolaimidae</taxon>
        <taxon>Panagrolaimus</taxon>
    </lineage>
</organism>
<evidence type="ECO:0000259" key="7">
    <source>
        <dbReference type="PROSITE" id="PS50222"/>
    </source>
</evidence>